<dbReference type="PANTHER" id="PTHR12203:SF107">
    <property type="entry name" value="GLYCOSYL TRANSFERASE CAP10 DOMAIN-CONTAINING PROTEIN"/>
    <property type="match status" value="1"/>
</dbReference>
<comment type="caution">
    <text evidence="3">The sequence shown here is derived from an EMBL/GenBank/DDBJ whole genome shotgun (WGS) entry which is preliminary data.</text>
</comment>
<sequence length="437" mass="49491">MTWKRRTSLAVAGAFCIFLLIATGFIANTRPGGYFIPSFSSAQPSEEAGQDKGVPVPAPSSPHAIEALATQAPVLGSLQEFSRFDGYGLASGECDAEFSDLFKEIERSAAQRKDIGNITSSDIDLHWKEDGALRAMIWRQKSKLEGEYVAPRALSILHQIDRAIITSSEPVPDIEFSLTFTDVPDDSTTETHSNHTFWALSRLPHDKNMWIMPDFGYWTWPLDLVGSYEQIRVEMAKNQLSWKERVPRLLWRGALKTNKVRQTMYQTTRGKSWADIEEVKWKSRTKVSASSAASAISMADHCNYQYLLHTEGRSYSGRGKYLLNCGSVVIMHKSEWIEPHQDVYVKSGAEQNIVEVERDFSDLEGKMQQLLNQPELAESIANNSQKTFRDRYMTPAAQACYWRKLFHVWAGVSFRPEPFEVVNGKSRLRGVPFETFV</sequence>
<proteinExistence type="predicted"/>
<dbReference type="PANTHER" id="PTHR12203">
    <property type="entry name" value="KDEL LYS-ASP-GLU-LEU CONTAINING - RELATED"/>
    <property type="match status" value="1"/>
</dbReference>
<dbReference type="Pfam" id="PF05686">
    <property type="entry name" value="Glyco_transf_90"/>
    <property type="match status" value="1"/>
</dbReference>
<evidence type="ECO:0000256" key="1">
    <source>
        <dbReference type="SAM" id="Coils"/>
    </source>
</evidence>
<dbReference type="InterPro" id="IPR006598">
    <property type="entry name" value="CAP10"/>
</dbReference>
<dbReference type="Proteomes" id="UP000799764">
    <property type="component" value="Unassembled WGS sequence"/>
</dbReference>
<evidence type="ECO:0000259" key="2">
    <source>
        <dbReference type="SMART" id="SM00672"/>
    </source>
</evidence>
<dbReference type="OrthoDB" id="202415at2759"/>
<reference evidence="3" key="1">
    <citation type="journal article" date="2020" name="Stud. Mycol.">
        <title>101 Dothideomycetes genomes: a test case for predicting lifestyles and emergence of pathogens.</title>
        <authorList>
            <person name="Haridas S."/>
            <person name="Albert R."/>
            <person name="Binder M."/>
            <person name="Bloem J."/>
            <person name="Labutti K."/>
            <person name="Salamov A."/>
            <person name="Andreopoulos B."/>
            <person name="Baker S."/>
            <person name="Barry K."/>
            <person name="Bills G."/>
            <person name="Bluhm B."/>
            <person name="Cannon C."/>
            <person name="Castanera R."/>
            <person name="Culley D."/>
            <person name="Daum C."/>
            <person name="Ezra D."/>
            <person name="Gonzalez J."/>
            <person name="Henrissat B."/>
            <person name="Kuo A."/>
            <person name="Liang C."/>
            <person name="Lipzen A."/>
            <person name="Lutzoni F."/>
            <person name="Magnuson J."/>
            <person name="Mondo S."/>
            <person name="Nolan M."/>
            <person name="Ohm R."/>
            <person name="Pangilinan J."/>
            <person name="Park H.-J."/>
            <person name="Ramirez L."/>
            <person name="Alfaro M."/>
            <person name="Sun H."/>
            <person name="Tritt A."/>
            <person name="Yoshinaga Y."/>
            <person name="Zwiers L.-H."/>
            <person name="Turgeon B."/>
            <person name="Goodwin S."/>
            <person name="Spatafora J."/>
            <person name="Crous P."/>
            <person name="Grigoriev I."/>
        </authorList>
    </citation>
    <scope>NUCLEOTIDE SEQUENCE</scope>
    <source>
        <strain evidence="3">CBS 690.94</strain>
    </source>
</reference>
<dbReference type="AlphaFoldDB" id="A0A9P4PXA8"/>
<dbReference type="InterPro" id="IPR051091">
    <property type="entry name" value="O-Glucosyltr/Glycosyltrsf_90"/>
</dbReference>
<organism evidence="3 4">
    <name type="scientific">Karstenula rhodostoma CBS 690.94</name>
    <dbReference type="NCBI Taxonomy" id="1392251"/>
    <lineage>
        <taxon>Eukaryota</taxon>
        <taxon>Fungi</taxon>
        <taxon>Dikarya</taxon>
        <taxon>Ascomycota</taxon>
        <taxon>Pezizomycotina</taxon>
        <taxon>Dothideomycetes</taxon>
        <taxon>Pleosporomycetidae</taxon>
        <taxon>Pleosporales</taxon>
        <taxon>Massarineae</taxon>
        <taxon>Didymosphaeriaceae</taxon>
        <taxon>Karstenula</taxon>
    </lineage>
</organism>
<gene>
    <name evidence="3" type="ORF">P171DRAFT_348654</name>
</gene>
<accession>A0A9P4PXA8</accession>
<evidence type="ECO:0000313" key="4">
    <source>
        <dbReference type="Proteomes" id="UP000799764"/>
    </source>
</evidence>
<feature type="coiled-coil region" evidence="1">
    <location>
        <begin position="346"/>
        <end position="373"/>
    </location>
</feature>
<keyword evidence="1" id="KW-0175">Coiled coil</keyword>
<dbReference type="EMBL" id="MU001493">
    <property type="protein sequence ID" value="KAF2450536.1"/>
    <property type="molecule type" value="Genomic_DNA"/>
</dbReference>
<protein>
    <recommendedName>
        <fullName evidence="2">Glycosyl transferase CAP10 domain-containing protein</fullName>
    </recommendedName>
</protein>
<name>A0A9P4PXA8_9PLEO</name>
<evidence type="ECO:0000313" key="3">
    <source>
        <dbReference type="EMBL" id="KAF2450536.1"/>
    </source>
</evidence>
<dbReference type="SMART" id="SM00672">
    <property type="entry name" value="CAP10"/>
    <property type="match status" value="1"/>
</dbReference>
<feature type="domain" description="Glycosyl transferase CAP10" evidence="2">
    <location>
        <begin position="170"/>
        <end position="414"/>
    </location>
</feature>
<keyword evidence="4" id="KW-1185">Reference proteome</keyword>